<dbReference type="InterPro" id="IPR016484">
    <property type="entry name" value="GTPase_Der"/>
</dbReference>
<dbReference type="PRINTS" id="PR00326">
    <property type="entry name" value="GTP1OBG"/>
</dbReference>
<dbReference type="AlphaFoldDB" id="C6XEI0"/>
<evidence type="ECO:0000256" key="8">
    <source>
        <dbReference type="HAMAP-Rule" id="MF_00195"/>
    </source>
</evidence>
<sequence>MLPTIVLVGRPNVGKSTLFNRLTKSRDALVADLPGLTRDRHYGRGIGGDKPFLVVDTGGFEPLVDSGILKEMAKQTLLAIDEADVVIFMVDGRNGLAPQDKVIADRLRKSQRPVLLAVNKTEGMQRAIVSAEFHELGLGDPLSISSAHGEGVRDLVELALADFPEPEPEEENDGSRTPKVAIVGRPNVGKSTLVNALLGQERVIAFDQPGTTRDSIHIDLERNGKHYTIIDTAGVRKRGKVFEAIEKFSVIKTIQAIEEANVAILVVDAQEGITEQDAHVAAYILEAGRALVVAINKWDGLKEDERDWIKREIDRKLQFLDFAKFHYISALRKKGLPELFTSVDGAYKAAMAKLSTPQLTRVLEDAIIQHQPPISKGIRPKLRYAHQGGSNPPIVVIHGNHVDGVKDSYKRYLEGVFRKAFQLTGTPLRVQFNQGANPFAEPEDKRKAGEGIVSMRRRKTAQRAELNAKSRAEKEALAQPAGTKLNAGVKPKAPIKPKAPAKPRNATGAKKAPAASKGRASKK</sequence>
<dbReference type="HOGENOM" id="CLU_016077_6_2_4"/>
<keyword evidence="5 8" id="KW-0547">Nucleotide-binding</keyword>
<dbReference type="OrthoDB" id="9805918at2"/>
<evidence type="ECO:0000259" key="12">
    <source>
        <dbReference type="PROSITE" id="PS51712"/>
    </source>
</evidence>
<reference evidence="14" key="1">
    <citation type="submission" date="2009-07" db="EMBL/GenBank/DDBJ databases">
        <title>Complete sequence of chromosome of Methylovorus sp. SIP3-4.</title>
        <authorList>
            <person name="Lucas S."/>
            <person name="Copeland A."/>
            <person name="Lapidus A."/>
            <person name="Glavina del Rio T."/>
            <person name="Tice H."/>
            <person name="Bruce D."/>
            <person name="Goodwin L."/>
            <person name="Pitluck S."/>
            <person name="Clum A."/>
            <person name="Larimer F."/>
            <person name="Land M."/>
            <person name="Hauser L."/>
            <person name="Kyrpides N."/>
            <person name="Mikhailova N."/>
            <person name="Kayluzhnaya M."/>
            <person name="Chistoserdova L."/>
        </authorList>
    </citation>
    <scope>NUCLEOTIDE SEQUENCE [LARGE SCALE GENOMIC DNA]</scope>
    <source>
        <strain evidence="14">SIP3-4</strain>
    </source>
</reference>
<evidence type="ECO:0000313" key="13">
    <source>
        <dbReference type="EMBL" id="ACT50955.1"/>
    </source>
</evidence>
<feature type="binding site" evidence="8">
    <location>
        <begin position="296"/>
        <end position="299"/>
    </location>
    <ligand>
        <name>GTP</name>
        <dbReference type="ChEBI" id="CHEBI:37565"/>
        <label>2</label>
    </ligand>
</feature>
<dbReference type="InterPro" id="IPR027417">
    <property type="entry name" value="P-loop_NTPase"/>
</dbReference>
<keyword evidence="6 8" id="KW-0342">GTP-binding</keyword>
<evidence type="ECO:0000256" key="3">
    <source>
        <dbReference type="ARBA" id="ARBA00022517"/>
    </source>
</evidence>
<dbReference type="InterPro" id="IPR015946">
    <property type="entry name" value="KH_dom-like_a/b"/>
</dbReference>
<keyword evidence="4 10" id="KW-0677">Repeat</keyword>
<protein>
    <recommendedName>
        <fullName evidence="2 8">GTPase Der</fullName>
    </recommendedName>
    <alternativeName>
        <fullName evidence="7 8">GTP-binding protein EngA</fullName>
    </alternativeName>
</protein>
<dbReference type="SMART" id="SM00382">
    <property type="entry name" value="AAA"/>
    <property type="match status" value="2"/>
</dbReference>
<dbReference type="KEGG" id="mei:Msip34_1710"/>
<dbReference type="PANTHER" id="PTHR43834:SF6">
    <property type="entry name" value="GTPASE DER"/>
    <property type="match status" value="1"/>
</dbReference>
<proteinExistence type="inferred from homology"/>
<dbReference type="STRING" id="582744.Msip34_1710"/>
<keyword evidence="3 8" id="KW-0690">Ribosome biogenesis</keyword>
<reference evidence="13 14" key="2">
    <citation type="journal article" date="2011" name="J. Bacteriol.">
        <title>Genomes of three methylotrophs from a single niche uncover genetic and metabolic divergence of Methylophilaceae.</title>
        <authorList>
            <person name="Lapidus A."/>
            <person name="Clum A."/>
            <person name="Labutti K."/>
            <person name="Kaluzhnaya M.G."/>
            <person name="Lim S."/>
            <person name="Beck D.A."/>
            <person name="Glavina Del Rio T."/>
            <person name="Nolan M."/>
            <person name="Mavromatis K."/>
            <person name="Huntemann M."/>
            <person name="Lucas S."/>
            <person name="Lidstrom M.E."/>
            <person name="Ivanova N."/>
            <person name="Chistoserdova L."/>
        </authorList>
    </citation>
    <scope>NUCLEOTIDE SEQUENCE [LARGE SCALE GENOMIC DNA]</scope>
    <source>
        <strain evidence="13 14">SIP3-4</strain>
    </source>
</reference>
<feature type="binding site" evidence="8">
    <location>
        <begin position="184"/>
        <end position="191"/>
    </location>
    <ligand>
        <name>GTP</name>
        <dbReference type="ChEBI" id="CHEBI:37565"/>
        <label>2</label>
    </ligand>
</feature>
<dbReference type="GO" id="GO:0043022">
    <property type="term" value="F:ribosome binding"/>
    <property type="evidence" value="ECO:0007669"/>
    <property type="project" value="TreeGrafter"/>
</dbReference>
<feature type="domain" description="EngA-type G" evidence="12">
    <location>
        <begin position="3"/>
        <end position="167"/>
    </location>
</feature>
<feature type="binding site" evidence="8">
    <location>
        <begin position="231"/>
        <end position="235"/>
    </location>
    <ligand>
        <name>GTP</name>
        <dbReference type="ChEBI" id="CHEBI:37565"/>
        <label>2</label>
    </ligand>
</feature>
<dbReference type="NCBIfam" id="TIGR00231">
    <property type="entry name" value="small_GTP"/>
    <property type="match status" value="2"/>
</dbReference>
<gene>
    <name evidence="8" type="primary">der</name>
    <name evidence="13" type="ordered locus">Msip34_1710</name>
</gene>
<evidence type="ECO:0000256" key="5">
    <source>
        <dbReference type="ARBA" id="ARBA00022741"/>
    </source>
</evidence>
<dbReference type="PROSITE" id="PS51712">
    <property type="entry name" value="G_ENGA"/>
    <property type="match status" value="2"/>
</dbReference>
<dbReference type="HAMAP" id="MF_00195">
    <property type="entry name" value="GTPase_Der"/>
    <property type="match status" value="1"/>
</dbReference>
<dbReference type="NCBIfam" id="TIGR03594">
    <property type="entry name" value="GTPase_EngA"/>
    <property type="match status" value="1"/>
</dbReference>
<dbReference type="PANTHER" id="PTHR43834">
    <property type="entry name" value="GTPASE DER"/>
    <property type="match status" value="1"/>
</dbReference>
<dbReference type="CDD" id="cd01894">
    <property type="entry name" value="EngA1"/>
    <property type="match status" value="1"/>
</dbReference>
<dbReference type="eggNOG" id="COG1160">
    <property type="taxonomic scope" value="Bacteria"/>
</dbReference>
<comment type="function">
    <text evidence="8 10">GTPase that plays an essential role in the late steps of ribosome biogenesis.</text>
</comment>
<dbReference type="PIRSF" id="PIRSF006485">
    <property type="entry name" value="GTP-binding_EngA"/>
    <property type="match status" value="1"/>
</dbReference>
<dbReference type="SUPFAM" id="SSF52540">
    <property type="entry name" value="P-loop containing nucleoside triphosphate hydrolases"/>
    <property type="match status" value="2"/>
</dbReference>
<evidence type="ECO:0000256" key="1">
    <source>
        <dbReference type="ARBA" id="ARBA00008279"/>
    </source>
</evidence>
<dbReference type="Pfam" id="PF01926">
    <property type="entry name" value="MMR_HSR1"/>
    <property type="match status" value="2"/>
</dbReference>
<dbReference type="EMBL" id="CP001674">
    <property type="protein sequence ID" value="ACT50955.1"/>
    <property type="molecule type" value="Genomic_DNA"/>
</dbReference>
<evidence type="ECO:0000256" key="9">
    <source>
        <dbReference type="PROSITE-ProRule" id="PRU01049"/>
    </source>
</evidence>
<comment type="similarity">
    <text evidence="1 8 9 10">Belongs to the TRAFAC class TrmE-Era-EngA-EngB-Septin-like GTPase superfamily. EngA (Der) GTPase family.</text>
</comment>
<evidence type="ECO:0000313" key="14">
    <source>
        <dbReference type="Proteomes" id="UP000002743"/>
    </source>
</evidence>
<comment type="subunit">
    <text evidence="8">Associates with the 50S ribosomal subunit.</text>
</comment>
<dbReference type="RefSeq" id="WP_013442485.1">
    <property type="nucleotide sequence ID" value="NC_012969.1"/>
</dbReference>
<name>C6XEI0_METGS</name>
<evidence type="ECO:0000256" key="4">
    <source>
        <dbReference type="ARBA" id="ARBA00022737"/>
    </source>
</evidence>
<dbReference type="InterPro" id="IPR032859">
    <property type="entry name" value="KH_dom-like"/>
</dbReference>
<keyword evidence="14" id="KW-1185">Reference proteome</keyword>
<dbReference type="Proteomes" id="UP000002743">
    <property type="component" value="Chromosome"/>
</dbReference>
<dbReference type="InterPro" id="IPR003593">
    <property type="entry name" value="AAA+_ATPase"/>
</dbReference>
<dbReference type="FunFam" id="3.40.50.300:FF:000057">
    <property type="entry name" value="GTPase Der"/>
    <property type="match status" value="1"/>
</dbReference>
<dbReference type="GO" id="GO:0005525">
    <property type="term" value="F:GTP binding"/>
    <property type="evidence" value="ECO:0007669"/>
    <property type="project" value="UniProtKB-UniRule"/>
</dbReference>
<evidence type="ECO:0000256" key="6">
    <source>
        <dbReference type="ARBA" id="ARBA00023134"/>
    </source>
</evidence>
<feature type="binding site" evidence="8">
    <location>
        <begin position="119"/>
        <end position="122"/>
    </location>
    <ligand>
        <name>GTP</name>
        <dbReference type="ChEBI" id="CHEBI:37565"/>
        <label>1</label>
    </ligand>
</feature>
<dbReference type="FunFam" id="3.40.50.300:FF:000040">
    <property type="entry name" value="GTPase Der"/>
    <property type="match status" value="1"/>
</dbReference>
<dbReference type="CDD" id="cd01895">
    <property type="entry name" value="EngA2"/>
    <property type="match status" value="1"/>
</dbReference>
<evidence type="ECO:0000256" key="11">
    <source>
        <dbReference type="SAM" id="MobiDB-lite"/>
    </source>
</evidence>
<accession>C6XEI0</accession>
<dbReference type="InterPro" id="IPR006073">
    <property type="entry name" value="GTP-bd"/>
</dbReference>
<feature type="compositionally biased region" description="Basic and acidic residues" evidence="11">
    <location>
        <begin position="466"/>
        <end position="476"/>
    </location>
</feature>
<dbReference type="GO" id="GO:0042254">
    <property type="term" value="P:ribosome biogenesis"/>
    <property type="evidence" value="ECO:0007669"/>
    <property type="project" value="UniProtKB-KW"/>
</dbReference>
<dbReference type="InterPro" id="IPR005225">
    <property type="entry name" value="Small_GTP-bd"/>
</dbReference>
<dbReference type="InterPro" id="IPR031166">
    <property type="entry name" value="G_ENGA"/>
</dbReference>
<evidence type="ECO:0000256" key="2">
    <source>
        <dbReference type="ARBA" id="ARBA00020953"/>
    </source>
</evidence>
<feature type="binding site" evidence="8">
    <location>
        <begin position="56"/>
        <end position="60"/>
    </location>
    <ligand>
        <name>GTP</name>
        <dbReference type="ChEBI" id="CHEBI:37565"/>
        <label>1</label>
    </ligand>
</feature>
<evidence type="ECO:0000256" key="7">
    <source>
        <dbReference type="ARBA" id="ARBA00032345"/>
    </source>
</evidence>
<dbReference type="FunFam" id="3.30.300.20:FF:000004">
    <property type="entry name" value="GTPase Der"/>
    <property type="match status" value="1"/>
</dbReference>
<feature type="binding site" evidence="8">
    <location>
        <begin position="9"/>
        <end position="16"/>
    </location>
    <ligand>
        <name>GTP</name>
        <dbReference type="ChEBI" id="CHEBI:37565"/>
        <label>1</label>
    </ligand>
</feature>
<evidence type="ECO:0000256" key="10">
    <source>
        <dbReference type="RuleBase" id="RU004481"/>
    </source>
</evidence>
<dbReference type="Pfam" id="PF14714">
    <property type="entry name" value="KH_dom-like"/>
    <property type="match status" value="1"/>
</dbReference>
<dbReference type="Gene3D" id="3.30.300.20">
    <property type="match status" value="1"/>
</dbReference>
<dbReference type="Gene3D" id="3.40.50.300">
    <property type="entry name" value="P-loop containing nucleotide triphosphate hydrolases"/>
    <property type="match status" value="2"/>
</dbReference>
<organism evidence="13 14">
    <name type="scientific">Methylovorus glucosotrophus (strain SIP3-4)</name>
    <dbReference type="NCBI Taxonomy" id="582744"/>
    <lineage>
        <taxon>Bacteria</taxon>
        <taxon>Pseudomonadati</taxon>
        <taxon>Pseudomonadota</taxon>
        <taxon>Betaproteobacteria</taxon>
        <taxon>Nitrosomonadales</taxon>
        <taxon>Methylophilaceae</taxon>
        <taxon>Methylovorus</taxon>
    </lineage>
</organism>
<feature type="domain" description="EngA-type G" evidence="12">
    <location>
        <begin position="178"/>
        <end position="351"/>
    </location>
</feature>
<feature type="region of interest" description="Disordered" evidence="11">
    <location>
        <begin position="456"/>
        <end position="523"/>
    </location>
</feature>